<dbReference type="NCBIfam" id="TIGR01613">
    <property type="entry name" value="primase_Cterm"/>
    <property type="match status" value="1"/>
</dbReference>
<dbReference type="PANTHER" id="PTHR35372">
    <property type="entry name" value="ATP BINDING PROTEIN-RELATED"/>
    <property type="match status" value="1"/>
</dbReference>
<evidence type="ECO:0000313" key="6">
    <source>
        <dbReference type="Proteomes" id="UP000680815"/>
    </source>
</evidence>
<keyword evidence="3" id="KW-0067">ATP-binding</keyword>
<protein>
    <recommendedName>
        <fullName evidence="4">SF3 helicase domain-containing protein</fullName>
    </recommendedName>
</protein>
<evidence type="ECO:0000259" key="4">
    <source>
        <dbReference type="PROSITE" id="PS51206"/>
    </source>
</evidence>
<dbReference type="Proteomes" id="UP000680815">
    <property type="component" value="Unassembled WGS sequence"/>
</dbReference>
<evidence type="ECO:0000313" key="5">
    <source>
        <dbReference type="EMBL" id="MBP0465872.1"/>
    </source>
</evidence>
<proteinExistence type="predicted"/>
<feature type="domain" description="SF3 helicase" evidence="4">
    <location>
        <begin position="229"/>
        <end position="389"/>
    </location>
</feature>
<dbReference type="Gene3D" id="3.40.50.300">
    <property type="entry name" value="P-loop containing nucleotide triphosphate hydrolases"/>
    <property type="match status" value="1"/>
</dbReference>
<dbReference type="PANTHER" id="PTHR35372:SF2">
    <property type="entry name" value="SF3 HELICASE DOMAIN-CONTAINING PROTEIN"/>
    <property type="match status" value="1"/>
</dbReference>
<dbReference type="InterPro" id="IPR027417">
    <property type="entry name" value="P-loop_NTPase"/>
</dbReference>
<keyword evidence="1" id="KW-0547">Nucleotide-binding</keyword>
<dbReference type="Pfam" id="PF19263">
    <property type="entry name" value="DUF5906"/>
    <property type="match status" value="1"/>
</dbReference>
<dbReference type="SMART" id="SM00885">
    <property type="entry name" value="D5_N"/>
    <property type="match status" value="1"/>
</dbReference>
<reference evidence="5 6" key="1">
    <citation type="submission" date="2021-03" db="EMBL/GenBank/DDBJ databases">
        <authorList>
            <person name="So Y."/>
        </authorList>
    </citation>
    <scope>NUCLEOTIDE SEQUENCE [LARGE SCALE GENOMIC DNA]</scope>
    <source>
        <strain evidence="5 6">PWR1</strain>
    </source>
</reference>
<dbReference type="InterPro" id="IPR051620">
    <property type="entry name" value="ORF904-like_C"/>
</dbReference>
<dbReference type="InterPro" id="IPR014015">
    <property type="entry name" value="Helicase_SF3_DNA-vir"/>
</dbReference>
<evidence type="ECO:0000256" key="2">
    <source>
        <dbReference type="ARBA" id="ARBA00022801"/>
    </source>
</evidence>
<dbReference type="Pfam" id="PF08706">
    <property type="entry name" value="D5_N"/>
    <property type="match status" value="1"/>
</dbReference>
<keyword evidence="6" id="KW-1185">Reference proteome</keyword>
<accession>A0ABS4AWY2</accession>
<dbReference type="PROSITE" id="PS51206">
    <property type="entry name" value="SF3_HELICASE_1"/>
    <property type="match status" value="1"/>
</dbReference>
<dbReference type="EMBL" id="JAGIYZ010000019">
    <property type="protein sequence ID" value="MBP0465872.1"/>
    <property type="molecule type" value="Genomic_DNA"/>
</dbReference>
<dbReference type="SUPFAM" id="SSF52540">
    <property type="entry name" value="P-loop containing nucleoside triphosphate hydrolases"/>
    <property type="match status" value="1"/>
</dbReference>
<dbReference type="InterPro" id="IPR014818">
    <property type="entry name" value="Phage/plasmid_primase_P4_C"/>
</dbReference>
<dbReference type="InterPro" id="IPR006500">
    <property type="entry name" value="Helicase_put_C_phage/plasmid"/>
</dbReference>
<evidence type="ECO:0000256" key="1">
    <source>
        <dbReference type="ARBA" id="ARBA00022741"/>
    </source>
</evidence>
<comment type="caution">
    <text evidence="5">The sequence shown here is derived from an EMBL/GenBank/DDBJ whole genome shotgun (WGS) entry which is preliminary data.</text>
</comment>
<evidence type="ECO:0000256" key="3">
    <source>
        <dbReference type="ARBA" id="ARBA00022840"/>
    </source>
</evidence>
<gene>
    <name evidence="5" type="ORF">J5Y09_18240</name>
</gene>
<organism evidence="5 6">
    <name type="scientific">Roseomonas nitratireducens</name>
    <dbReference type="NCBI Taxonomy" id="2820810"/>
    <lineage>
        <taxon>Bacteria</taxon>
        <taxon>Pseudomonadati</taxon>
        <taxon>Pseudomonadota</taxon>
        <taxon>Alphaproteobacteria</taxon>
        <taxon>Acetobacterales</taxon>
        <taxon>Roseomonadaceae</taxon>
        <taxon>Roseomonas</taxon>
    </lineage>
</organism>
<dbReference type="RefSeq" id="WP_209353257.1">
    <property type="nucleotide sequence ID" value="NZ_JAGIYZ010000019.1"/>
</dbReference>
<sequence>MKDGMKGGTGGADIVTQETDEQELTRLAALAPFEYDRQRAGAAKALGVSVRTLDKQIRQRHAVQKATSVAVSTVRGHDAIALAFVQENAERMKYCAQAGGWFVFQRGVWRKDEDGFVRDAIREQCRVEAAQASGLGPRERLAMQAASFVNGVEALAKVDRAVVIEPSLFDADPWLLGTPEGVVDLRSGVMRPGRAMDFVSMTTAVGPADTEDCPRWHQFLQEITRNRQELIDYLQAALGYSIIGLTDEQIALVMYGPGGNGKGVLLNTVAHVLKDYAKQGDLDLFRLTRGDKHPTGMARLKGARLLTVSEMGADDTLDAMRLKALTGGDPVAARFMGKDFFTMTPSFTPVISTNHMPRLAEGIQPAMTRRLRVVPFDAFFENPDATLSERLKGEARGILRWLVNGAARWGSGTKLDTPESVNQATQQYFINQDTVGAWIAGRCVTGGRVETPPSALLADYNQWARVNRERELSRATFKEEMTRRPRSFRWKAVNGVTVVEGIRLREGSDFPA</sequence>
<name>A0ABS4AWY2_9PROT</name>
<keyword evidence="2" id="KW-0378">Hydrolase</keyword>
<dbReference type="InterPro" id="IPR045455">
    <property type="entry name" value="NrS-1_pol-like_helicase"/>
</dbReference>